<protein>
    <submittedName>
        <fullName evidence="2">Uncharacterized protein</fullName>
    </submittedName>
</protein>
<evidence type="ECO:0000256" key="1">
    <source>
        <dbReference type="SAM" id="Phobius"/>
    </source>
</evidence>
<feature type="transmembrane region" description="Helical" evidence="1">
    <location>
        <begin position="63"/>
        <end position="83"/>
    </location>
</feature>
<name>A0ABS1KRC7_9BACT</name>
<evidence type="ECO:0000313" key="3">
    <source>
        <dbReference type="Proteomes" id="UP000613030"/>
    </source>
</evidence>
<evidence type="ECO:0000313" key="2">
    <source>
        <dbReference type="EMBL" id="MBL0741919.1"/>
    </source>
</evidence>
<keyword evidence="1" id="KW-1133">Transmembrane helix</keyword>
<accession>A0ABS1KRC7</accession>
<comment type="caution">
    <text evidence="2">The sequence shown here is derived from an EMBL/GenBank/DDBJ whole genome shotgun (WGS) entry which is preliminary data.</text>
</comment>
<reference evidence="2 3" key="1">
    <citation type="submission" date="2021-01" db="EMBL/GenBank/DDBJ databases">
        <title>Chryseolinea sp. Jin1 Genome sequencing and assembly.</title>
        <authorList>
            <person name="Kim I."/>
        </authorList>
    </citation>
    <scope>NUCLEOTIDE SEQUENCE [LARGE SCALE GENOMIC DNA]</scope>
    <source>
        <strain evidence="2 3">Jin1</strain>
    </source>
</reference>
<gene>
    <name evidence="2" type="ORF">JI741_11860</name>
</gene>
<keyword evidence="1" id="KW-0472">Membrane</keyword>
<dbReference type="RefSeq" id="WP_202009540.1">
    <property type="nucleotide sequence ID" value="NZ_JAERRB010000003.1"/>
</dbReference>
<feature type="transmembrane region" description="Helical" evidence="1">
    <location>
        <begin position="32"/>
        <end position="54"/>
    </location>
</feature>
<proteinExistence type="predicted"/>
<keyword evidence="3" id="KW-1185">Reference proteome</keyword>
<dbReference type="Proteomes" id="UP000613030">
    <property type="component" value="Unassembled WGS sequence"/>
</dbReference>
<dbReference type="EMBL" id="JAERRB010000003">
    <property type="protein sequence ID" value="MBL0741919.1"/>
    <property type="molecule type" value="Genomic_DNA"/>
</dbReference>
<feature type="transmembrane region" description="Helical" evidence="1">
    <location>
        <begin position="7"/>
        <end position="26"/>
    </location>
</feature>
<sequence>MKNSNLVLVSCIAVVFVLTNIVLRIFLHSDNIAMGGAIGMIGGLMSVVWGSVVIKNKNEKQQIWLTAIYAAVLFVGVFFYSSYERAEAENVRSQVRGLWVSTEQPEKDLTILFLEHDSARLWVDNEKSRFTYAIDHKQIVLTDSTGVVILKGEIERLDNENLIIRSGEFETRLKREH</sequence>
<keyword evidence="1" id="KW-0812">Transmembrane</keyword>
<organism evidence="2 3">
    <name type="scientific">Chryseolinea lacunae</name>
    <dbReference type="NCBI Taxonomy" id="2801331"/>
    <lineage>
        <taxon>Bacteria</taxon>
        <taxon>Pseudomonadati</taxon>
        <taxon>Bacteroidota</taxon>
        <taxon>Cytophagia</taxon>
        <taxon>Cytophagales</taxon>
        <taxon>Fulvivirgaceae</taxon>
        <taxon>Chryseolinea</taxon>
    </lineage>
</organism>